<feature type="coiled-coil region" evidence="1">
    <location>
        <begin position="100"/>
        <end position="177"/>
    </location>
</feature>
<evidence type="ECO:0000256" key="1">
    <source>
        <dbReference type="SAM" id="Coils"/>
    </source>
</evidence>
<organism evidence="3 4">
    <name type="scientific">Jutongia hominis</name>
    <dbReference type="NCBI Taxonomy" id="2763664"/>
    <lineage>
        <taxon>Bacteria</taxon>
        <taxon>Bacillati</taxon>
        <taxon>Bacillota</taxon>
        <taxon>Clostridia</taxon>
        <taxon>Lachnospirales</taxon>
        <taxon>Lachnospiraceae</taxon>
        <taxon>Jutongia</taxon>
    </lineage>
</organism>
<comment type="caution">
    <text evidence="3">The sequence shown here is derived from an EMBL/GenBank/DDBJ whole genome shotgun (WGS) entry which is preliminary data.</text>
</comment>
<sequence>MIFLEATMIVIGLAAVIISFRISDKKVSNTAEVDMEANIQKFDDVKEELSQKAESILESTDDKLSTLSNEKIMGMNEYSDQVMDKIEKNHAEVVFLYDMLNEKQEEVKQLVHDIDSLKAEIHNEAAKGYQSIKEQERQLDELKKDMETESLRLDQDKKEIADKMEKERTDIAENKEDDVEQEFHTLLEETDHDEKSAASVFDEEIAKIEEEEAKNTPQERYRPLHQQEKASNHNDEIIELYKNGRSILEISKMLSIGQGEVKFVIDLHQAASR</sequence>
<keyword evidence="4" id="KW-1185">Reference proteome</keyword>
<accession>A0ABR7MVY2</accession>
<gene>
    <name evidence="3" type="ORF">H8700_09345</name>
</gene>
<dbReference type="RefSeq" id="WP_249305330.1">
    <property type="nucleotide sequence ID" value="NZ_JACRSW010000032.1"/>
</dbReference>
<dbReference type="InterPro" id="IPR046118">
    <property type="entry name" value="DUF6115"/>
</dbReference>
<dbReference type="Proteomes" id="UP000637513">
    <property type="component" value="Unassembled WGS sequence"/>
</dbReference>
<evidence type="ECO:0000313" key="4">
    <source>
        <dbReference type="Proteomes" id="UP000637513"/>
    </source>
</evidence>
<evidence type="ECO:0000256" key="2">
    <source>
        <dbReference type="SAM" id="MobiDB-lite"/>
    </source>
</evidence>
<reference evidence="3 4" key="1">
    <citation type="submission" date="2020-08" db="EMBL/GenBank/DDBJ databases">
        <title>Genome public.</title>
        <authorList>
            <person name="Liu C."/>
            <person name="Sun Q."/>
        </authorList>
    </citation>
    <scope>NUCLEOTIDE SEQUENCE [LARGE SCALE GENOMIC DNA]</scope>
    <source>
        <strain evidence="3 4">BX3</strain>
    </source>
</reference>
<protein>
    <submittedName>
        <fullName evidence="3">Uncharacterized protein</fullName>
    </submittedName>
</protein>
<name>A0ABR7MVY2_9FIRM</name>
<dbReference type="Pfam" id="PF19610">
    <property type="entry name" value="DUF6115"/>
    <property type="match status" value="1"/>
</dbReference>
<keyword evidence="1" id="KW-0175">Coiled coil</keyword>
<evidence type="ECO:0000313" key="3">
    <source>
        <dbReference type="EMBL" id="MBC8557908.1"/>
    </source>
</evidence>
<feature type="region of interest" description="Disordered" evidence="2">
    <location>
        <begin position="210"/>
        <end position="230"/>
    </location>
</feature>
<proteinExistence type="predicted"/>
<dbReference type="EMBL" id="JACRSW010000032">
    <property type="protein sequence ID" value="MBC8557908.1"/>
    <property type="molecule type" value="Genomic_DNA"/>
</dbReference>